<dbReference type="AlphaFoldDB" id="A0AAV2HP53"/>
<dbReference type="Pfam" id="PF00620">
    <property type="entry name" value="RhoGAP"/>
    <property type="match status" value="1"/>
</dbReference>
<keyword evidence="2" id="KW-0343">GTPase activation</keyword>
<keyword evidence="3" id="KW-0677">Repeat</keyword>
<feature type="region of interest" description="Disordered" evidence="5">
    <location>
        <begin position="88"/>
        <end position="125"/>
    </location>
</feature>
<dbReference type="PROSITE" id="PS50238">
    <property type="entry name" value="RHOGAP"/>
    <property type="match status" value="1"/>
</dbReference>
<dbReference type="GO" id="GO:0005096">
    <property type="term" value="F:GTPase activator activity"/>
    <property type="evidence" value="ECO:0007669"/>
    <property type="project" value="UniProtKB-KW"/>
</dbReference>
<comment type="caution">
    <text evidence="10">The sequence shown here is derived from an EMBL/GenBank/DDBJ whole genome shotgun (WGS) entry which is preliminary data.</text>
</comment>
<evidence type="ECO:0008006" key="12">
    <source>
        <dbReference type="Google" id="ProtNLM"/>
    </source>
</evidence>
<evidence type="ECO:0000256" key="3">
    <source>
        <dbReference type="ARBA" id="ARBA00022737"/>
    </source>
</evidence>
<dbReference type="PRINTS" id="PR00683">
    <property type="entry name" value="SPECTRINPH"/>
</dbReference>
<dbReference type="PANTHER" id="PTHR23176:SF129">
    <property type="entry name" value="RHO GTPASE ACTIVATING PROTEIN AT 16F, ISOFORM E-RELATED"/>
    <property type="match status" value="1"/>
</dbReference>
<evidence type="ECO:0000256" key="4">
    <source>
        <dbReference type="PROSITE-ProRule" id="PRU00192"/>
    </source>
</evidence>
<dbReference type="GO" id="GO:0005737">
    <property type="term" value="C:cytoplasm"/>
    <property type="evidence" value="ECO:0007669"/>
    <property type="project" value="TreeGrafter"/>
</dbReference>
<keyword evidence="1 4" id="KW-0728">SH3 domain</keyword>
<organism evidence="10 11">
    <name type="scientific">Lymnaea stagnalis</name>
    <name type="common">Great pond snail</name>
    <name type="synonym">Helix stagnalis</name>
    <dbReference type="NCBI Taxonomy" id="6523"/>
    <lineage>
        <taxon>Eukaryota</taxon>
        <taxon>Metazoa</taxon>
        <taxon>Spiralia</taxon>
        <taxon>Lophotrochozoa</taxon>
        <taxon>Mollusca</taxon>
        <taxon>Gastropoda</taxon>
        <taxon>Heterobranchia</taxon>
        <taxon>Euthyneura</taxon>
        <taxon>Panpulmonata</taxon>
        <taxon>Hygrophila</taxon>
        <taxon>Lymnaeoidea</taxon>
        <taxon>Lymnaeidae</taxon>
        <taxon>Lymnaea</taxon>
    </lineage>
</organism>
<feature type="region of interest" description="Disordered" evidence="5">
    <location>
        <begin position="219"/>
        <end position="255"/>
    </location>
</feature>
<dbReference type="Gene3D" id="2.30.29.30">
    <property type="entry name" value="Pleckstrin-homology domain (PH domain)/Phosphotyrosine-binding domain (PTB)"/>
    <property type="match status" value="1"/>
</dbReference>
<dbReference type="Pfam" id="PF02755">
    <property type="entry name" value="RPEL"/>
    <property type="match status" value="1"/>
</dbReference>
<dbReference type="Gene3D" id="1.10.555.10">
    <property type="entry name" value="Rho GTPase activation protein"/>
    <property type="match status" value="1"/>
</dbReference>
<name>A0AAV2HP53_LYMST</name>
<dbReference type="PROSITE" id="PS50020">
    <property type="entry name" value="WW_DOMAIN_2"/>
    <property type="match status" value="2"/>
</dbReference>
<evidence type="ECO:0000256" key="2">
    <source>
        <dbReference type="ARBA" id="ARBA00022468"/>
    </source>
</evidence>
<feature type="compositionally biased region" description="Basic and acidic residues" evidence="5">
    <location>
        <begin position="541"/>
        <end position="557"/>
    </location>
</feature>
<feature type="domain" description="Rho-GAP" evidence="9">
    <location>
        <begin position="609"/>
        <end position="797"/>
    </location>
</feature>
<dbReference type="EMBL" id="CAXITT010000212">
    <property type="protein sequence ID" value="CAL1535833.1"/>
    <property type="molecule type" value="Genomic_DNA"/>
</dbReference>
<evidence type="ECO:0000313" key="11">
    <source>
        <dbReference type="Proteomes" id="UP001497497"/>
    </source>
</evidence>
<feature type="compositionally biased region" description="Basic and acidic residues" evidence="5">
    <location>
        <begin position="112"/>
        <end position="125"/>
    </location>
</feature>
<dbReference type="GO" id="GO:0005543">
    <property type="term" value="F:phospholipid binding"/>
    <property type="evidence" value="ECO:0007669"/>
    <property type="project" value="InterPro"/>
</dbReference>
<proteinExistence type="predicted"/>
<dbReference type="Pfam" id="PF00169">
    <property type="entry name" value="PH"/>
    <property type="match status" value="1"/>
</dbReference>
<keyword evidence="11" id="KW-1185">Reference proteome</keyword>
<dbReference type="PROSITE" id="PS50003">
    <property type="entry name" value="PH_DOMAIN"/>
    <property type="match status" value="1"/>
</dbReference>
<dbReference type="Proteomes" id="UP001497497">
    <property type="component" value="Unassembled WGS sequence"/>
</dbReference>
<gene>
    <name evidence="10" type="ORF">GSLYS_00009793001</name>
</gene>
<dbReference type="InterPro" id="IPR011993">
    <property type="entry name" value="PH-like_dom_sf"/>
</dbReference>
<feature type="domain" description="WW" evidence="8">
    <location>
        <begin position="275"/>
        <end position="308"/>
    </location>
</feature>
<evidence type="ECO:0000259" key="7">
    <source>
        <dbReference type="PROSITE" id="PS50003"/>
    </source>
</evidence>
<dbReference type="SMART" id="SM00326">
    <property type="entry name" value="SH3"/>
    <property type="match status" value="1"/>
</dbReference>
<evidence type="ECO:0000256" key="1">
    <source>
        <dbReference type="ARBA" id="ARBA00022443"/>
    </source>
</evidence>
<dbReference type="SUPFAM" id="SSF48350">
    <property type="entry name" value="GTPase activation domain, GAP"/>
    <property type="match status" value="1"/>
</dbReference>
<feature type="domain" description="SH3" evidence="6">
    <location>
        <begin position="4"/>
        <end position="68"/>
    </location>
</feature>
<feature type="domain" description="PH" evidence="7">
    <location>
        <begin position="418"/>
        <end position="532"/>
    </location>
</feature>
<dbReference type="InterPro" id="IPR050729">
    <property type="entry name" value="Rho-GAP"/>
</dbReference>
<evidence type="ECO:0000313" key="10">
    <source>
        <dbReference type="EMBL" id="CAL1535833.1"/>
    </source>
</evidence>
<feature type="compositionally biased region" description="Polar residues" evidence="5">
    <location>
        <begin position="559"/>
        <end position="569"/>
    </location>
</feature>
<dbReference type="InterPro" id="IPR001849">
    <property type="entry name" value="PH_domain"/>
</dbReference>
<sequence>MADETEEVVKVLYDYTYSDDSGKIEIKADDVYRLIEKTNSEWWQVYDPSDYDGESFFVPAQYVKIVSEKSPWKALSDLDKILTFGADSTSSISESSDTDEDTNSEPSNSKQNESENSKPPVQDKNKLDEGEYVNLDMYRDAAGIQNPVLSGKSATEPPKNCTPATKPPIPQELIQGSIPPPLPSEATFVKVLVKDLPWDIYKEHSAGRNFYVNRETGERMWKPPRKDKPSSTEPPKTPELSSPDSATGSKVGEWTGIPPEYEQVHDNGSVYFIHKSTQEKWKSLVDKVGRKYFHKVGSADTLWTLPTSSNAPDKDLPPQTTDQTVQQRDVNWESQGHRLSTFGGKSLRATKAMSTYGHLDSPNILNRASTLPANLNSTRVSPVANDRSRSPTQMPSPNNIPQRPTNLYTSNMPLKIQEDPFEGYLNKAKIVEGTGKKKVKKNWSQIYLVLQETNLIFYKDQKSTAHKPGSPHGRPEMVVSLQGAKVEFKPSKEFTSKKNTILLHANSGIFLLQSDNEKNIREWFTRLKIIANDMSPVPESSPRDFDNKDDKKSDKGMTRSVSADDSPQSVDRKKNMVGIGAKLKGLLNRRPTKDDLIKQGILKDAVFGSKLQELCDRDKNNVPKFVHACIAAVEKKGLSHDGLYRISGNMAEIQRLRCAVDKDDSYNLYDEQWDIHVLTGALKLFFRELKEPVFPFNMYNKFLDAIKKELKTEKLSLFKAAVADLPRCNYHTLKELFQHLHKVVEVSHRNRMQTQNIAIVFGPTLLWQEEDGGSLAVQTVYQSKIVEYMLLELNELFK</sequence>
<dbReference type="InterPro" id="IPR001452">
    <property type="entry name" value="SH3_domain"/>
</dbReference>
<dbReference type="SMART" id="SM00324">
    <property type="entry name" value="RhoGAP"/>
    <property type="match status" value="1"/>
</dbReference>
<dbReference type="PROSITE" id="PS50002">
    <property type="entry name" value="SH3"/>
    <property type="match status" value="1"/>
</dbReference>
<dbReference type="SUPFAM" id="SSF50729">
    <property type="entry name" value="PH domain-like"/>
    <property type="match status" value="1"/>
</dbReference>
<dbReference type="FunFam" id="1.10.555.10:FF:000003">
    <property type="entry name" value="Putative rho GTPase-activating protein 12"/>
    <property type="match status" value="1"/>
</dbReference>
<feature type="compositionally biased region" description="Polar residues" evidence="5">
    <location>
        <begin position="390"/>
        <end position="405"/>
    </location>
</feature>
<dbReference type="PANTHER" id="PTHR23176">
    <property type="entry name" value="RHO/RAC/CDC GTPASE-ACTIVATING PROTEIN"/>
    <property type="match status" value="1"/>
</dbReference>
<dbReference type="InterPro" id="IPR036028">
    <property type="entry name" value="SH3-like_dom_sf"/>
</dbReference>
<accession>A0AAV2HP53</accession>
<dbReference type="InterPro" id="IPR001605">
    <property type="entry name" value="PH_dom-spectrin-type"/>
</dbReference>
<dbReference type="InterPro" id="IPR001202">
    <property type="entry name" value="WW_dom"/>
</dbReference>
<evidence type="ECO:0000259" key="6">
    <source>
        <dbReference type="PROSITE" id="PS50002"/>
    </source>
</evidence>
<feature type="region of interest" description="Disordered" evidence="5">
    <location>
        <begin position="535"/>
        <end position="574"/>
    </location>
</feature>
<protein>
    <recommendedName>
        <fullName evidence="12">Rho GTPase-activating protein 12</fullName>
    </recommendedName>
</protein>
<dbReference type="Gene3D" id="2.30.30.40">
    <property type="entry name" value="SH3 Domains"/>
    <property type="match status" value="1"/>
</dbReference>
<dbReference type="Pfam" id="PF00018">
    <property type="entry name" value="SH3_1"/>
    <property type="match status" value="1"/>
</dbReference>
<feature type="compositionally biased region" description="Polar residues" evidence="5">
    <location>
        <begin position="370"/>
        <end position="380"/>
    </location>
</feature>
<feature type="compositionally biased region" description="Polar residues" evidence="5">
    <location>
        <begin position="231"/>
        <end position="248"/>
    </location>
</feature>
<reference evidence="10 11" key="1">
    <citation type="submission" date="2024-04" db="EMBL/GenBank/DDBJ databases">
        <authorList>
            <consortium name="Genoscope - CEA"/>
            <person name="William W."/>
        </authorList>
    </citation>
    <scope>NUCLEOTIDE SEQUENCE [LARGE SCALE GENOMIC DNA]</scope>
</reference>
<evidence type="ECO:0000256" key="5">
    <source>
        <dbReference type="SAM" id="MobiDB-lite"/>
    </source>
</evidence>
<dbReference type="InterPro" id="IPR000198">
    <property type="entry name" value="RhoGAP_dom"/>
</dbReference>
<dbReference type="InterPro" id="IPR004018">
    <property type="entry name" value="RPEL_repeat"/>
</dbReference>
<feature type="compositionally biased region" description="Basic and acidic residues" evidence="5">
    <location>
        <begin position="219"/>
        <end position="230"/>
    </location>
</feature>
<dbReference type="SMART" id="SM00233">
    <property type="entry name" value="PH"/>
    <property type="match status" value="1"/>
</dbReference>
<dbReference type="SMART" id="SM00456">
    <property type="entry name" value="WW"/>
    <property type="match status" value="2"/>
</dbReference>
<feature type="region of interest" description="Disordered" evidence="5">
    <location>
        <begin position="370"/>
        <end position="405"/>
    </location>
</feature>
<dbReference type="GO" id="GO:0007165">
    <property type="term" value="P:signal transduction"/>
    <property type="evidence" value="ECO:0007669"/>
    <property type="project" value="InterPro"/>
</dbReference>
<evidence type="ECO:0000259" key="8">
    <source>
        <dbReference type="PROSITE" id="PS50020"/>
    </source>
</evidence>
<feature type="domain" description="WW" evidence="8">
    <location>
        <begin position="197"/>
        <end position="226"/>
    </location>
</feature>
<dbReference type="SUPFAM" id="SSF50044">
    <property type="entry name" value="SH3-domain"/>
    <property type="match status" value="1"/>
</dbReference>
<dbReference type="InterPro" id="IPR008936">
    <property type="entry name" value="Rho_GTPase_activation_prot"/>
</dbReference>
<evidence type="ECO:0000259" key="9">
    <source>
        <dbReference type="PROSITE" id="PS50238"/>
    </source>
</evidence>